<dbReference type="EMBL" id="JAMFTS010000001">
    <property type="protein sequence ID" value="KAJ4807736.1"/>
    <property type="molecule type" value="Genomic_DNA"/>
</dbReference>
<comment type="caution">
    <text evidence="2">The sequence shown here is derived from an EMBL/GenBank/DDBJ whole genome shotgun (WGS) entry which is preliminary data.</text>
</comment>
<feature type="compositionally biased region" description="Basic and acidic residues" evidence="1">
    <location>
        <begin position="731"/>
        <end position="850"/>
    </location>
</feature>
<feature type="compositionally biased region" description="Acidic residues" evidence="1">
    <location>
        <begin position="571"/>
        <end position="581"/>
    </location>
</feature>
<dbReference type="PANTHER" id="PTHR36884">
    <property type="entry name" value="FIP1[III]-LIKE PROTEIN"/>
    <property type="match status" value="1"/>
</dbReference>
<feature type="compositionally biased region" description="Basic and acidic residues" evidence="1">
    <location>
        <begin position="605"/>
        <end position="629"/>
    </location>
</feature>
<evidence type="ECO:0000256" key="1">
    <source>
        <dbReference type="SAM" id="MobiDB-lite"/>
    </source>
</evidence>
<protein>
    <submittedName>
        <fullName evidence="2">Cyclin-like protein</fullName>
    </submittedName>
</protein>
<feature type="compositionally biased region" description="Basic residues" evidence="1">
    <location>
        <begin position="851"/>
        <end position="864"/>
    </location>
</feature>
<proteinExistence type="predicted"/>
<evidence type="ECO:0000313" key="3">
    <source>
        <dbReference type="Proteomes" id="UP001140206"/>
    </source>
</evidence>
<feature type="compositionally biased region" description="Low complexity" evidence="1">
    <location>
        <begin position="190"/>
        <end position="200"/>
    </location>
</feature>
<dbReference type="AlphaFoldDB" id="A0AAV8GVU1"/>
<feature type="region of interest" description="Disordered" evidence="1">
    <location>
        <begin position="509"/>
        <end position="947"/>
    </location>
</feature>
<feature type="compositionally biased region" description="Acidic residues" evidence="1">
    <location>
        <begin position="652"/>
        <end position="662"/>
    </location>
</feature>
<feature type="compositionally biased region" description="Basic and acidic residues" evidence="1">
    <location>
        <begin position="676"/>
        <end position="721"/>
    </location>
</feature>
<keyword evidence="3" id="KW-1185">Reference proteome</keyword>
<feature type="region of interest" description="Disordered" evidence="1">
    <location>
        <begin position="259"/>
        <end position="281"/>
    </location>
</feature>
<feature type="region of interest" description="Disordered" evidence="1">
    <location>
        <begin position="425"/>
        <end position="466"/>
    </location>
</feature>
<feature type="compositionally biased region" description="Polar residues" evidence="1">
    <location>
        <begin position="425"/>
        <end position="435"/>
    </location>
</feature>
<evidence type="ECO:0000313" key="2">
    <source>
        <dbReference type="EMBL" id="KAJ4807736.1"/>
    </source>
</evidence>
<dbReference type="PANTHER" id="PTHR36884:SF4">
    <property type="entry name" value="FIP1[III]-LIKE PROTEIN"/>
    <property type="match status" value="1"/>
</dbReference>
<reference evidence="2" key="1">
    <citation type="submission" date="2022-08" db="EMBL/GenBank/DDBJ databases">
        <authorList>
            <person name="Marques A."/>
        </authorList>
    </citation>
    <scope>NUCLEOTIDE SEQUENCE</scope>
    <source>
        <strain evidence="2">RhyPub2mFocal</strain>
        <tissue evidence="2">Leaves</tissue>
    </source>
</reference>
<feature type="compositionally biased region" description="Low complexity" evidence="1">
    <location>
        <begin position="83"/>
        <end position="98"/>
    </location>
</feature>
<name>A0AAV8GVU1_9POAL</name>
<feature type="compositionally biased region" description="Polar residues" evidence="1">
    <location>
        <begin position="591"/>
        <end position="600"/>
    </location>
</feature>
<organism evidence="2 3">
    <name type="scientific">Rhynchospora pubera</name>
    <dbReference type="NCBI Taxonomy" id="906938"/>
    <lineage>
        <taxon>Eukaryota</taxon>
        <taxon>Viridiplantae</taxon>
        <taxon>Streptophyta</taxon>
        <taxon>Embryophyta</taxon>
        <taxon>Tracheophyta</taxon>
        <taxon>Spermatophyta</taxon>
        <taxon>Magnoliopsida</taxon>
        <taxon>Liliopsida</taxon>
        <taxon>Poales</taxon>
        <taxon>Cyperaceae</taxon>
        <taxon>Cyperoideae</taxon>
        <taxon>Rhynchosporeae</taxon>
        <taxon>Rhynchospora</taxon>
    </lineage>
</organism>
<feature type="compositionally biased region" description="Polar residues" evidence="1">
    <location>
        <begin position="525"/>
        <end position="545"/>
    </location>
</feature>
<feature type="region of interest" description="Disordered" evidence="1">
    <location>
        <begin position="1"/>
        <end position="224"/>
    </location>
</feature>
<dbReference type="GO" id="GO:0006397">
    <property type="term" value="P:mRNA processing"/>
    <property type="evidence" value="ECO:0007669"/>
    <property type="project" value="InterPro"/>
</dbReference>
<feature type="compositionally biased region" description="Basic and acidic residues" evidence="1">
    <location>
        <begin position="437"/>
        <end position="454"/>
    </location>
</feature>
<dbReference type="Proteomes" id="UP001140206">
    <property type="component" value="Chromosome 1"/>
</dbReference>
<dbReference type="PRINTS" id="PR01217">
    <property type="entry name" value="PRICHEXTENSN"/>
</dbReference>
<feature type="compositionally biased region" description="Basic residues" evidence="1">
    <location>
        <begin position="926"/>
        <end position="947"/>
    </location>
</feature>
<accession>A0AAV8GVU1</accession>
<feature type="compositionally biased region" description="Basic residues" evidence="1">
    <location>
        <begin position="897"/>
        <end position="917"/>
    </location>
</feature>
<feature type="compositionally biased region" description="Pro residues" evidence="1">
    <location>
        <begin position="69"/>
        <end position="82"/>
    </location>
</feature>
<gene>
    <name evidence="2" type="ORF">LUZ62_020302</name>
</gene>
<sequence>MATPLGWELATQNPSPDQPREREKRRRRTELNQTSMEGFPPPRRPSGAADLPPHQTQHQHHQQNQSYWYPPPPPAPPAPQPPASSSYSVPSYHHQYPSHPHPPNQHWPAPQPPYGPQPQPQPQPPPPPPYHAYPPGPPPPMPPRPPHPHQMPPYPPPNQPWTNQPWPPNQPHHYPGASIPQNEGEDWAARAKAWAASKSTAEGENGRPVDQANHANGEKSLPSSQNINAGVAVAAVGADPATLVSPAKQYDPYSAIYEQEVPSYSSSQGNKDILGRYDNSQDHQPLAVPPVQDQFYHQPPDPSYMVNYGHNAHAGAVGVPGHDPVTAPHMWAPPGSAGPYQPPTLPALPAQQYDISTAVHPSMPVPNYGPPNIPPAAFNAPPVASHLNAELFQGDPSAFNQVNQPKKLAVPSWLREEILKKKTTTENNISAQVGSDGNERSPEATDQKDSKSLDSNKSSVEDDEDEVEAARILAINQEIKRILTDVLLKVTDDLFDEIATKVLSEDDMTVEGTSEAASLVKSKSHGSAPSTSSNAKLQDKTSNGASRKAKAVVHDESTKGGGVLLGLSDYNTDDDGDDENASTDRIKQNLVPETNKSSFLMQKGKPSDKNLGNHEEFTELNPRREEAEGSSHSNVISNPEFEEEHLAKEELNVETEAGENTEGDVSIYRSVDGNGDVEKSKVTIDGEDGFKDKIERSKEGDKGELRDKEGKNKEEKDERIDGNNNRVNIANDKRQRNIEEDGEIGRRDDKESKLDGLKGNKREITKEEKERITERDGKEDKREKNKEEKDRKTERRDDKEDSSKDRKDRNRDEKERKAERRDDGKWSSRSKSEKNKEERVRETDKRDDKNRSRHKRSPSPRGRSRSKERSRSSREQSDNSKRRRTESNRRSMSRSPPRSRHRRDSRSPHSKHSHHRNSAYSTSDRRRSRSRTPTRRRRSRSRTPSRR</sequence>
<dbReference type="InterPro" id="IPR044976">
    <property type="entry name" value="FIPS5/FIPS3-like"/>
</dbReference>
<feature type="compositionally biased region" description="Pro residues" evidence="1">
    <location>
        <begin position="99"/>
        <end position="170"/>
    </location>
</feature>
<feature type="compositionally biased region" description="Basic and acidic residues" evidence="1">
    <location>
        <begin position="865"/>
        <end position="889"/>
    </location>
</feature>